<accession>A0A484K0R2</accession>
<sequence length="85" mass="9255">MSNSIHHITFRDLFFQGIEIRENSCHIIKVLCHSFGTFTKSVEFVPKLINMSGGHGVVPCGQSIPEGSRCGEAASMFVNGGADDR</sequence>
<proteinExistence type="predicted"/>
<gene>
    <name evidence="1" type="ORF">CCAM_LOCUS1167</name>
</gene>
<protein>
    <submittedName>
        <fullName evidence="1">Uncharacterized protein</fullName>
    </submittedName>
</protein>
<name>A0A484K0R2_9ASTE</name>
<evidence type="ECO:0000313" key="2">
    <source>
        <dbReference type="Proteomes" id="UP000595140"/>
    </source>
</evidence>
<reference evidence="1 2" key="1">
    <citation type="submission" date="2018-04" db="EMBL/GenBank/DDBJ databases">
        <authorList>
            <person name="Vogel A."/>
        </authorList>
    </citation>
    <scope>NUCLEOTIDE SEQUENCE [LARGE SCALE GENOMIC DNA]</scope>
</reference>
<evidence type="ECO:0000313" key="1">
    <source>
        <dbReference type="EMBL" id="VFQ59391.1"/>
    </source>
</evidence>
<dbReference type="EMBL" id="OOIL02000014">
    <property type="protein sequence ID" value="VFQ59391.1"/>
    <property type="molecule type" value="Genomic_DNA"/>
</dbReference>
<dbReference type="Proteomes" id="UP000595140">
    <property type="component" value="Unassembled WGS sequence"/>
</dbReference>
<keyword evidence="2" id="KW-1185">Reference proteome</keyword>
<dbReference type="AlphaFoldDB" id="A0A484K0R2"/>
<organism evidence="1 2">
    <name type="scientific">Cuscuta campestris</name>
    <dbReference type="NCBI Taxonomy" id="132261"/>
    <lineage>
        <taxon>Eukaryota</taxon>
        <taxon>Viridiplantae</taxon>
        <taxon>Streptophyta</taxon>
        <taxon>Embryophyta</taxon>
        <taxon>Tracheophyta</taxon>
        <taxon>Spermatophyta</taxon>
        <taxon>Magnoliopsida</taxon>
        <taxon>eudicotyledons</taxon>
        <taxon>Gunneridae</taxon>
        <taxon>Pentapetalae</taxon>
        <taxon>asterids</taxon>
        <taxon>lamiids</taxon>
        <taxon>Solanales</taxon>
        <taxon>Convolvulaceae</taxon>
        <taxon>Cuscuteae</taxon>
        <taxon>Cuscuta</taxon>
        <taxon>Cuscuta subgen. Grammica</taxon>
        <taxon>Cuscuta sect. Cleistogrammica</taxon>
    </lineage>
</organism>